<keyword evidence="5" id="KW-1185">Reference proteome</keyword>
<dbReference type="PROSITE" id="PS51762">
    <property type="entry name" value="GH16_2"/>
    <property type="match status" value="1"/>
</dbReference>
<dbReference type="PANTHER" id="PTHR10963">
    <property type="entry name" value="GLYCOSYL HYDROLASE-RELATED"/>
    <property type="match status" value="1"/>
</dbReference>
<proteinExistence type="inferred from homology"/>
<dbReference type="Proteomes" id="UP000230750">
    <property type="component" value="Unassembled WGS sequence"/>
</dbReference>
<dbReference type="Gene3D" id="2.60.120.200">
    <property type="match status" value="1"/>
</dbReference>
<dbReference type="Pfam" id="PF00722">
    <property type="entry name" value="Glyco_hydro_16"/>
    <property type="match status" value="1"/>
</dbReference>
<dbReference type="InterPro" id="IPR050546">
    <property type="entry name" value="Glycosyl_Hydrlase_16"/>
</dbReference>
<protein>
    <submittedName>
        <fullName evidence="4">Putative beta-1,3-glucan-binding protein</fullName>
    </submittedName>
</protein>
<dbReference type="FunFam" id="2.60.120.200:FF:000217">
    <property type="entry name" value="Gram-negative bacteria-binding protein"/>
    <property type="match status" value="1"/>
</dbReference>
<dbReference type="AlphaFoldDB" id="A0A2G8LHF1"/>
<dbReference type="STRING" id="307972.A0A2G8LHF1"/>
<evidence type="ECO:0000313" key="4">
    <source>
        <dbReference type="EMBL" id="PIK59610.1"/>
    </source>
</evidence>
<gene>
    <name evidence="4" type="ORF">BSL78_03465</name>
</gene>
<dbReference type="GO" id="GO:0005975">
    <property type="term" value="P:carbohydrate metabolic process"/>
    <property type="evidence" value="ECO:0007669"/>
    <property type="project" value="InterPro"/>
</dbReference>
<dbReference type="InterPro" id="IPR000757">
    <property type="entry name" value="Beta-glucanase-like"/>
</dbReference>
<dbReference type="EMBL" id="MRZV01000078">
    <property type="protein sequence ID" value="PIK59610.1"/>
    <property type="molecule type" value="Genomic_DNA"/>
</dbReference>
<accession>A0A2G8LHF1</accession>
<organism evidence="4 5">
    <name type="scientific">Stichopus japonicus</name>
    <name type="common">Sea cucumber</name>
    <dbReference type="NCBI Taxonomy" id="307972"/>
    <lineage>
        <taxon>Eukaryota</taxon>
        <taxon>Metazoa</taxon>
        <taxon>Echinodermata</taxon>
        <taxon>Eleutherozoa</taxon>
        <taxon>Echinozoa</taxon>
        <taxon>Holothuroidea</taxon>
        <taxon>Aspidochirotacea</taxon>
        <taxon>Aspidochirotida</taxon>
        <taxon>Stichopodidae</taxon>
        <taxon>Apostichopus</taxon>
    </lineage>
</organism>
<comment type="caution">
    <text evidence="4">The sequence shown here is derived from an EMBL/GenBank/DDBJ whole genome shotgun (WGS) entry which is preliminary data.</text>
</comment>
<dbReference type="InterPro" id="IPR013320">
    <property type="entry name" value="ConA-like_dom_sf"/>
</dbReference>
<dbReference type="SUPFAM" id="SSF49899">
    <property type="entry name" value="Concanavalin A-like lectins/glucanases"/>
    <property type="match status" value="1"/>
</dbReference>
<comment type="similarity">
    <text evidence="1">Belongs to the glycosyl hydrolase 16 family.</text>
</comment>
<dbReference type="OrthoDB" id="4781at2759"/>
<dbReference type="PANTHER" id="PTHR10963:SF55">
    <property type="entry name" value="GLYCOSIDE HYDROLASE FAMILY 16 PROTEIN"/>
    <property type="match status" value="1"/>
</dbReference>
<evidence type="ECO:0000256" key="1">
    <source>
        <dbReference type="ARBA" id="ARBA00006865"/>
    </source>
</evidence>
<sequence length="381" mass="42636">MYQSIILALLATCAFAYEVKNPDVSLRQDGGIKFATAGTLIFEDTFDTFDLDVWEHELTAGGGGNWEFQYYTNNRSNSYVRDNTLYIKPTLTSEKEGEAFLTSGTLNLWGASPADLCTGNNWWGCERTGSFNNILNPIQSARLRTVNSFAFKHGRIEVFAQLPKGDWLWPAIWLLPKRNAYGGWPASGEIDLVESRGNRNLRAADGTHVGAEQVGMTLHWGPYWPLNGYPMTHNANNLPDGKTFADGFHKYGLEWTSEGLKFYLDDTLILDVDPGTNGFWDYGAFDNTHPGIDNPWANSPNKLAPFDQEFYIIMNVAVGGTGYFSDSFTNTPKAKPWLNTSPTAAKDFYDAKADWYPTWNPDTNNGEDAAMKVRSVRVYTV</sequence>
<dbReference type="GO" id="GO:0004553">
    <property type="term" value="F:hydrolase activity, hydrolyzing O-glycosyl compounds"/>
    <property type="evidence" value="ECO:0007669"/>
    <property type="project" value="InterPro"/>
</dbReference>
<feature type="chain" id="PRO_5013674695" evidence="2">
    <location>
        <begin position="17"/>
        <end position="381"/>
    </location>
</feature>
<reference evidence="4 5" key="1">
    <citation type="journal article" date="2017" name="PLoS Biol.">
        <title>The sea cucumber genome provides insights into morphological evolution and visceral regeneration.</title>
        <authorList>
            <person name="Zhang X."/>
            <person name="Sun L."/>
            <person name="Yuan J."/>
            <person name="Sun Y."/>
            <person name="Gao Y."/>
            <person name="Zhang L."/>
            <person name="Li S."/>
            <person name="Dai H."/>
            <person name="Hamel J.F."/>
            <person name="Liu C."/>
            <person name="Yu Y."/>
            <person name="Liu S."/>
            <person name="Lin W."/>
            <person name="Guo K."/>
            <person name="Jin S."/>
            <person name="Xu P."/>
            <person name="Storey K.B."/>
            <person name="Huan P."/>
            <person name="Zhang T."/>
            <person name="Zhou Y."/>
            <person name="Zhang J."/>
            <person name="Lin C."/>
            <person name="Li X."/>
            <person name="Xing L."/>
            <person name="Huo D."/>
            <person name="Sun M."/>
            <person name="Wang L."/>
            <person name="Mercier A."/>
            <person name="Li F."/>
            <person name="Yang H."/>
            <person name="Xiang J."/>
        </authorList>
    </citation>
    <scope>NUCLEOTIDE SEQUENCE [LARGE SCALE GENOMIC DNA]</scope>
    <source>
        <strain evidence="4">Shaxun</strain>
        <tissue evidence="4">Muscle</tissue>
    </source>
</reference>
<keyword evidence="2" id="KW-0732">Signal</keyword>
<dbReference type="CDD" id="cd08024">
    <property type="entry name" value="GH16_CCF"/>
    <property type="match status" value="1"/>
</dbReference>
<evidence type="ECO:0000256" key="2">
    <source>
        <dbReference type="SAM" id="SignalP"/>
    </source>
</evidence>
<feature type="signal peptide" evidence="2">
    <location>
        <begin position="1"/>
        <end position="16"/>
    </location>
</feature>
<name>A0A2G8LHF1_STIJA</name>
<evidence type="ECO:0000259" key="3">
    <source>
        <dbReference type="PROSITE" id="PS51762"/>
    </source>
</evidence>
<feature type="domain" description="GH16" evidence="3">
    <location>
        <begin position="17"/>
        <end position="381"/>
    </location>
</feature>
<evidence type="ECO:0000313" key="5">
    <source>
        <dbReference type="Proteomes" id="UP000230750"/>
    </source>
</evidence>